<dbReference type="PANTHER" id="PTHR34271">
    <property type="entry name" value="NUCLEOLAR HISTONE METHYLTRANSFERASE-RELATED PROTEIN"/>
    <property type="match status" value="1"/>
</dbReference>
<dbReference type="OrthoDB" id="1898570at2759"/>
<dbReference type="Proteomes" id="UP000195402">
    <property type="component" value="Unassembled WGS sequence"/>
</dbReference>
<feature type="domain" description="WIYLD" evidence="2">
    <location>
        <begin position="4"/>
        <end position="65"/>
    </location>
</feature>
<evidence type="ECO:0000259" key="2">
    <source>
        <dbReference type="Pfam" id="PF10440"/>
    </source>
</evidence>
<evidence type="ECO:0000313" key="3">
    <source>
        <dbReference type="EMBL" id="OVA17637.1"/>
    </source>
</evidence>
<dbReference type="STRING" id="56857.A0A200R4J6"/>
<reference evidence="3 4" key="1">
    <citation type="journal article" date="2017" name="Mol. Plant">
        <title>The Genome of Medicinal Plant Macleaya cordata Provides New Insights into Benzylisoquinoline Alkaloids Metabolism.</title>
        <authorList>
            <person name="Liu X."/>
            <person name="Liu Y."/>
            <person name="Huang P."/>
            <person name="Ma Y."/>
            <person name="Qing Z."/>
            <person name="Tang Q."/>
            <person name="Cao H."/>
            <person name="Cheng P."/>
            <person name="Zheng Y."/>
            <person name="Yuan Z."/>
            <person name="Zhou Y."/>
            <person name="Liu J."/>
            <person name="Tang Z."/>
            <person name="Zhuo Y."/>
            <person name="Zhang Y."/>
            <person name="Yu L."/>
            <person name="Huang J."/>
            <person name="Yang P."/>
            <person name="Peng Q."/>
            <person name="Zhang J."/>
            <person name="Jiang W."/>
            <person name="Zhang Z."/>
            <person name="Lin K."/>
            <person name="Ro D.K."/>
            <person name="Chen X."/>
            <person name="Xiong X."/>
            <person name="Shang Y."/>
            <person name="Huang S."/>
            <person name="Zeng J."/>
        </authorList>
    </citation>
    <scope>NUCLEOTIDE SEQUENCE [LARGE SCALE GENOMIC DNA]</scope>
    <source>
        <strain evidence="4">cv. BLH2017</strain>
        <tissue evidence="3">Root</tissue>
    </source>
</reference>
<protein>
    <submittedName>
        <fullName evidence="3">WIYLD domain</fullName>
    </submittedName>
</protein>
<feature type="region of interest" description="Disordered" evidence="1">
    <location>
        <begin position="80"/>
        <end position="106"/>
    </location>
</feature>
<proteinExistence type="predicted"/>
<name>A0A200R4J6_MACCD</name>
<dbReference type="Gene3D" id="1.10.8.850">
    <property type="entry name" value="Histone-lysine N methyltransferase , C-terminal domain-like"/>
    <property type="match status" value="1"/>
</dbReference>
<comment type="caution">
    <text evidence="3">The sequence shown here is derived from an EMBL/GenBank/DDBJ whole genome shotgun (WGS) entry which is preliminary data.</text>
</comment>
<organism evidence="3 4">
    <name type="scientific">Macleaya cordata</name>
    <name type="common">Five-seeded plume-poppy</name>
    <name type="synonym">Bocconia cordata</name>
    <dbReference type="NCBI Taxonomy" id="56857"/>
    <lineage>
        <taxon>Eukaryota</taxon>
        <taxon>Viridiplantae</taxon>
        <taxon>Streptophyta</taxon>
        <taxon>Embryophyta</taxon>
        <taxon>Tracheophyta</taxon>
        <taxon>Spermatophyta</taxon>
        <taxon>Magnoliopsida</taxon>
        <taxon>Ranunculales</taxon>
        <taxon>Papaveraceae</taxon>
        <taxon>Papaveroideae</taxon>
        <taxon>Macleaya</taxon>
    </lineage>
</organism>
<keyword evidence="4" id="KW-1185">Reference proteome</keyword>
<gene>
    <name evidence="3" type="ORF">BVC80_1835g3</name>
</gene>
<dbReference type="InterPro" id="IPR018848">
    <property type="entry name" value="WIYLD_domain"/>
</dbReference>
<dbReference type="InParanoid" id="A0A200R4J6"/>
<evidence type="ECO:0000313" key="4">
    <source>
        <dbReference type="Proteomes" id="UP000195402"/>
    </source>
</evidence>
<sequence>MAPRKRQTRIDAAFDNLEPLGFTKKVIRSKVKELLKVYGGDAGWAFIEEASYKLLIEFILEDQEKELLKIESQEVDERALAIGEPSGAGTSYQVDRLDEPTSSEPGMEELKERLEDNNCLLPAAEENLQEKLSFIVSSANKDGDFVFPCITPDRGAGCRRRKPCFGFIDSDEDDEDFVYPVTRASLNCGMIQNRSNGRKERKSRWDVKPDIIMGVHEKSFKFLNWGDALKHSDDTSLSLHILQSTAKRQYSLITAVWLKKKIERLPKSFLSDFFEHQDSSLLSTP</sequence>
<dbReference type="InterPro" id="IPR043017">
    <property type="entry name" value="WIYLD_dom_sf"/>
</dbReference>
<dbReference type="EMBL" id="MVGT01000437">
    <property type="protein sequence ID" value="OVA17637.1"/>
    <property type="molecule type" value="Genomic_DNA"/>
</dbReference>
<accession>A0A200R4J6</accession>
<evidence type="ECO:0000256" key="1">
    <source>
        <dbReference type="SAM" id="MobiDB-lite"/>
    </source>
</evidence>
<dbReference type="Pfam" id="PF10440">
    <property type="entry name" value="WIYLD"/>
    <property type="match status" value="1"/>
</dbReference>
<dbReference type="AlphaFoldDB" id="A0A200R4J6"/>
<dbReference type="PANTHER" id="PTHR34271:SF1">
    <property type="entry name" value="NUCLEOLAR HISTONE METHYLTRANSFERASE-RELATED PROTEIN"/>
    <property type="match status" value="1"/>
</dbReference>